<dbReference type="GeneTree" id="ENSGT00940000163253"/>
<gene>
    <name evidence="17" type="primary">LOC108933331</name>
</gene>
<evidence type="ECO:0000313" key="17">
    <source>
        <dbReference type="Ensembl" id="ENSSFOP00015013770.2"/>
    </source>
</evidence>
<keyword evidence="4" id="KW-0272">Extracellular matrix</keyword>
<comment type="caution">
    <text evidence="13">Lacks conserved residue(s) required for the propagation of feature annotation.</text>
</comment>
<evidence type="ECO:0000256" key="14">
    <source>
        <dbReference type="SAM" id="Phobius"/>
    </source>
</evidence>
<keyword evidence="7 14" id="KW-1133">Transmembrane helix</keyword>
<evidence type="ECO:0000256" key="3">
    <source>
        <dbReference type="ARBA" id="ARBA00022525"/>
    </source>
</evidence>
<feature type="domain" description="P-type" evidence="16">
    <location>
        <begin position="79"/>
        <end position="122"/>
    </location>
</feature>
<reference evidence="17" key="3">
    <citation type="submission" date="2025-09" db="UniProtKB">
        <authorList>
            <consortium name="Ensembl"/>
        </authorList>
    </citation>
    <scope>IDENTIFICATION</scope>
</reference>
<keyword evidence="11" id="KW-0278">Fertilization</keyword>
<evidence type="ECO:0000313" key="18">
    <source>
        <dbReference type="Proteomes" id="UP000694397"/>
    </source>
</evidence>
<dbReference type="AlphaFoldDB" id="A0A8C9V141"/>
<name>A0A8C9V141_SCLFO</name>
<dbReference type="Gene3D" id="4.10.110.10">
    <property type="entry name" value="Spasmolytic Protein, domain 1"/>
    <property type="match status" value="1"/>
</dbReference>
<evidence type="ECO:0000259" key="15">
    <source>
        <dbReference type="PROSITE" id="PS51034"/>
    </source>
</evidence>
<keyword evidence="18" id="KW-1185">Reference proteome</keyword>
<dbReference type="InterPro" id="IPR001507">
    <property type="entry name" value="ZP_dom"/>
</dbReference>
<dbReference type="InterPro" id="IPR044913">
    <property type="entry name" value="P_trefoil_dom_sf"/>
</dbReference>
<proteinExistence type="predicted"/>
<keyword evidence="3" id="KW-0964">Secreted</keyword>
<dbReference type="PANTHER" id="PTHR23343">
    <property type="entry name" value="ZONA PELLUCIDA SPERM-BINDING PROTEIN"/>
    <property type="match status" value="1"/>
</dbReference>
<dbReference type="CDD" id="cd00111">
    <property type="entry name" value="Trefoil"/>
    <property type="match status" value="1"/>
</dbReference>
<evidence type="ECO:0000256" key="13">
    <source>
        <dbReference type="PROSITE-ProRule" id="PRU00779"/>
    </source>
</evidence>
<dbReference type="InterPro" id="IPR000519">
    <property type="entry name" value="P_trefoil_dom"/>
</dbReference>
<keyword evidence="8 14" id="KW-0472">Membrane</keyword>
<dbReference type="InterPro" id="IPR055356">
    <property type="entry name" value="ZP-N"/>
</dbReference>
<keyword evidence="9 13" id="KW-1015">Disulfide bond</keyword>
<dbReference type="GO" id="GO:0005886">
    <property type="term" value="C:plasma membrane"/>
    <property type="evidence" value="ECO:0007669"/>
    <property type="project" value="UniProtKB-SubCell"/>
</dbReference>
<keyword evidence="10" id="KW-0325">Glycoprotein</keyword>
<reference evidence="17 18" key="1">
    <citation type="submission" date="2019-04" db="EMBL/GenBank/DDBJ databases">
        <authorList>
            <consortium name="Wellcome Sanger Institute Data Sharing"/>
        </authorList>
    </citation>
    <scope>NUCLEOTIDE SEQUENCE [LARGE SCALE GENOMIC DNA]</scope>
</reference>
<evidence type="ECO:0000256" key="2">
    <source>
        <dbReference type="ARBA" id="ARBA00022475"/>
    </source>
</evidence>
<dbReference type="OrthoDB" id="9907024at2759"/>
<dbReference type="SMART" id="SM00018">
    <property type="entry name" value="PD"/>
    <property type="match status" value="1"/>
</dbReference>
<feature type="transmembrane region" description="Helical" evidence="14">
    <location>
        <begin position="49"/>
        <end position="70"/>
    </location>
</feature>
<evidence type="ECO:0000256" key="6">
    <source>
        <dbReference type="ARBA" id="ARBA00022692"/>
    </source>
</evidence>
<dbReference type="Pfam" id="PF00100">
    <property type="entry name" value="Zona_pellucida"/>
    <property type="match status" value="1"/>
</dbReference>
<evidence type="ECO:0000256" key="9">
    <source>
        <dbReference type="ARBA" id="ARBA00023157"/>
    </source>
</evidence>
<dbReference type="Proteomes" id="UP000694397">
    <property type="component" value="Chromosome 23"/>
</dbReference>
<dbReference type="Pfam" id="PF23344">
    <property type="entry name" value="ZP-N"/>
    <property type="match status" value="1"/>
</dbReference>
<evidence type="ECO:0000256" key="11">
    <source>
        <dbReference type="ARBA" id="ARBA00023279"/>
    </source>
</evidence>
<accession>A0A8C9V141</accession>
<comment type="subcellular location">
    <subcellularLocation>
        <location evidence="1">Cell membrane</location>
        <topology evidence="1">Single-pass type I membrane protein</topology>
    </subcellularLocation>
    <subcellularLocation>
        <location evidence="12">Zona pellucida</location>
    </subcellularLocation>
</comment>
<sequence length="390" mass="43208">WFNVCYVSGSKGFIPVLKAPESCGYIIRKGVAHNMLTIPSQGCHVTVKVGFLCLAHILCTLVYCSINLIVPMSHLFFKNSCAGCNILQSQQVQCGPPKISASLCLARGCCVEPQTSACFYPMDECTADKKFVFAVYYNDSSFPVDPTSLIVAGKGSCTPVIKSNDFAIFMFSVTDCGTHTFEVGQTVVYLAEVQTSVRVYNLKYGVISRDSPLRLLVECRYPKSSLGEATLVSVGYMVMSPSLPPSVVSGGLFGVQLRIATDRTYTKFYPHYHRPLKLLLGKSVFLELRLMAQNRSAVLLVNYCLAYPRSAKNALVLLYEGCPNPLDGVPTSILHVKGLPQTKHKRRFEIKAFQFMELKSKKYLDEEIYFMCSTEVCLPSEKQCIEGADK</sequence>
<dbReference type="InterPro" id="IPR051148">
    <property type="entry name" value="Zona_Pellucida_Domain_gp"/>
</dbReference>
<evidence type="ECO:0000259" key="16">
    <source>
        <dbReference type="PROSITE" id="PS51448"/>
    </source>
</evidence>
<dbReference type="GO" id="GO:0035804">
    <property type="term" value="F:structural constituent of egg coat"/>
    <property type="evidence" value="ECO:0007669"/>
    <property type="project" value="TreeGrafter"/>
</dbReference>
<dbReference type="PROSITE" id="PS51448">
    <property type="entry name" value="P_TREFOIL_2"/>
    <property type="match status" value="1"/>
</dbReference>
<dbReference type="SMART" id="SM00241">
    <property type="entry name" value="ZP"/>
    <property type="match status" value="1"/>
</dbReference>
<dbReference type="Gene3D" id="2.60.40.4100">
    <property type="entry name" value="Zona pellucida, ZP-C domain"/>
    <property type="match status" value="1"/>
</dbReference>
<evidence type="ECO:0000256" key="4">
    <source>
        <dbReference type="ARBA" id="ARBA00022530"/>
    </source>
</evidence>
<feature type="domain" description="ZP" evidence="15">
    <location>
        <begin position="124"/>
        <end position="390"/>
    </location>
</feature>
<evidence type="ECO:0000256" key="5">
    <source>
        <dbReference type="ARBA" id="ARBA00022685"/>
    </source>
</evidence>
<dbReference type="SUPFAM" id="SSF57492">
    <property type="entry name" value="Trefoil"/>
    <property type="match status" value="1"/>
</dbReference>
<dbReference type="InterPro" id="IPR055355">
    <property type="entry name" value="ZP-C"/>
</dbReference>
<reference evidence="17" key="2">
    <citation type="submission" date="2025-08" db="UniProtKB">
        <authorList>
            <consortium name="Ensembl"/>
        </authorList>
    </citation>
    <scope>IDENTIFICATION</scope>
</reference>
<dbReference type="GO" id="GO:0032190">
    <property type="term" value="F:acrosin binding"/>
    <property type="evidence" value="ECO:0007669"/>
    <property type="project" value="TreeGrafter"/>
</dbReference>
<dbReference type="GO" id="GO:0060468">
    <property type="term" value="P:prevention of polyspermy"/>
    <property type="evidence" value="ECO:0007669"/>
    <property type="project" value="TreeGrafter"/>
</dbReference>
<evidence type="ECO:0000256" key="8">
    <source>
        <dbReference type="ARBA" id="ARBA00023136"/>
    </source>
</evidence>
<organism evidence="17 18">
    <name type="scientific">Scleropages formosus</name>
    <name type="common">Asian bonytongue</name>
    <name type="synonym">Osteoglossum formosum</name>
    <dbReference type="NCBI Taxonomy" id="113540"/>
    <lineage>
        <taxon>Eukaryota</taxon>
        <taxon>Metazoa</taxon>
        <taxon>Chordata</taxon>
        <taxon>Craniata</taxon>
        <taxon>Vertebrata</taxon>
        <taxon>Euteleostomi</taxon>
        <taxon>Actinopterygii</taxon>
        <taxon>Neopterygii</taxon>
        <taxon>Teleostei</taxon>
        <taxon>Osteoglossocephala</taxon>
        <taxon>Osteoglossomorpha</taxon>
        <taxon>Osteoglossiformes</taxon>
        <taxon>Osteoglossidae</taxon>
        <taxon>Scleropages</taxon>
    </lineage>
</organism>
<evidence type="ECO:0000256" key="1">
    <source>
        <dbReference type="ARBA" id="ARBA00004251"/>
    </source>
</evidence>
<dbReference type="PANTHER" id="PTHR23343:SF117">
    <property type="entry name" value="ZONA PELLUCIDA SPERM-BINDING PROTEIN 4-LIKE ISOFORM X1"/>
    <property type="match status" value="1"/>
</dbReference>
<evidence type="ECO:0000256" key="10">
    <source>
        <dbReference type="ARBA" id="ARBA00023180"/>
    </source>
</evidence>
<protein>
    <recommendedName>
        <fullName evidence="19">Zona pellucida sperm-binding protein 4-like</fullName>
    </recommendedName>
</protein>
<evidence type="ECO:0008006" key="19">
    <source>
        <dbReference type="Google" id="ProtNLM"/>
    </source>
</evidence>
<keyword evidence="2" id="KW-1003">Cell membrane</keyword>
<feature type="disulfide bond" evidence="13">
    <location>
        <begin position="94"/>
        <end position="109"/>
    </location>
</feature>
<dbReference type="GO" id="GO:0035805">
    <property type="term" value="C:egg coat"/>
    <property type="evidence" value="ECO:0007669"/>
    <property type="project" value="UniProtKB-SubCell"/>
</dbReference>
<dbReference type="Pfam" id="PF00088">
    <property type="entry name" value="Trefoil"/>
    <property type="match status" value="1"/>
</dbReference>
<dbReference type="InterPro" id="IPR042235">
    <property type="entry name" value="ZP-C_dom"/>
</dbReference>
<keyword evidence="5" id="KW-0165">Cleavage on pair of basic residues</keyword>
<dbReference type="PROSITE" id="PS51034">
    <property type="entry name" value="ZP_2"/>
    <property type="match status" value="1"/>
</dbReference>
<dbReference type="Ensembl" id="ENSSFOT00015013941.2">
    <property type="protein sequence ID" value="ENSSFOP00015013770.2"/>
    <property type="gene ID" value="ENSSFOG00015008859.2"/>
</dbReference>
<evidence type="ECO:0000256" key="12">
    <source>
        <dbReference type="ARBA" id="ARBA00024183"/>
    </source>
</evidence>
<dbReference type="GO" id="GO:0007339">
    <property type="term" value="P:binding of sperm to zona pellucida"/>
    <property type="evidence" value="ECO:0007669"/>
    <property type="project" value="TreeGrafter"/>
</dbReference>
<keyword evidence="6 14" id="KW-0812">Transmembrane</keyword>
<evidence type="ECO:0000256" key="7">
    <source>
        <dbReference type="ARBA" id="ARBA00022989"/>
    </source>
</evidence>
<dbReference type="Gene3D" id="2.60.40.3210">
    <property type="entry name" value="Zona pellucida, ZP-N domain"/>
    <property type="match status" value="1"/>
</dbReference>